<dbReference type="InterPro" id="IPR050484">
    <property type="entry name" value="Transf_Hexapept/Carb_Anhydrase"/>
</dbReference>
<dbReference type="PANTHER" id="PTHR13061">
    <property type="entry name" value="DYNACTIN SUBUNIT P25"/>
    <property type="match status" value="1"/>
</dbReference>
<organism evidence="1 2">
    <name type="scientific">Halteria grandinella</name>
    <dbReference type="NCBI Taxonomy" id="5974"/>
    <lineage>
        <taxon>Eukaryota</taxon>
        <taxon>Sar</taxon>
        <taxon>Alveolata</taxon>
        <taxon>Ciliophora</taxon>
        <taxon>Intramacronucleata</taxon>
        <taxon>Spirotrichea</taxon>
        <taxon>Stichotrichia</taxon>
        <taxon>Sporadotrichida</taxon>
        <taxon>Halteriidae</taxon>
        <taxon>Halteria</taxon>
    </lineage>
</organism>
<comment type="caution">
    <text evidence="1">The sequence shown here is derived from an EMBL/GenBank/DDBJ whole genome shotgun (WGS) entry which is preliminary data.</text>
</comment>
<accession>A0A8J8P0Y9</accession>
<evidence type="ECO:0000313" key="2">
    <source>
        <dbReference type="Proteomes" id="UP000785679"/>
    </source>
</evidence>
<dbReference type="InterPro" id="IPR047324">
    <property type="entry name" value="LbH_gamma_CA-like"/>
</dbReference>
<evidence type="ECO:0000313" key="1">
    <source>
        <dbReference type="EMBL" id="TNV83799.1"/>
    </source>
</evidence>
<dbReference type="AlphaFoldDB" id="A0A8J8P0Y9"/>
<proteinExistence type="predicted"/>
<dbReference type="CDD" id="cd04645">
    <property type="entry name" value="LbH_gamma_CA_like"/>
    <property type="match status" value="1"/>
</dbReference>
<sequence length="372" mass="41558">MLKGVLYFKLETFSARVLGPLFRRTGQSLYASGTALQGHLSNEDRLVPSVRCVPISDAKYPRLLDADWVAPNGTVIGDVRLGAGASLWHGVVARGDTASIEVGKNAIVQDLVHMGSTSNRTVGDKVIVGENAYVGANAILDACTLEPFAYVGMGASVGKGSVIESFSVVAAGAQVGENSVVPSGQIWAGTPARYLRDLTQEEKHLISEHHLEMQQLSQIYAEETEKSFREIIEHKEALIRYQRADPSQKAEDKAAEHGVPVTHEDLDYIEHRVYHDYVGTVDYDIRDPAHTEGSQDKAWLPYEQDMTHYPEVFKQYQENYARFDQVKKRFETEQPFVEQGASPFTRKMPKDMSPWEKRYDDVMPKYTGTLCQ</sequence>
<reference evidence="1" key="1">
    <citation type="submission" date="2019-06" db="EMBL/GenBank/DDBJ databases">
        <authorList>
            <person name="Zheng W."/>
        </authorList>
    </citation>
    <scope>NUCLEOTIDE SEQUENCE</scope>
    <source>
        <strain evidence="1">QDHG01</strain>
    </source>
</reference>
<name>A0A8J8P0Y9_HALGN</name>
<dbReference type="OrthoDB" id="25818at2759"/>
<dbReference type="PANTHER" id="PTHR13061:SF29">
    <property type="entry name" value="GAMMA CARBONIC ANHYDRASE-LIKE 1, MITOCHONDRIAL-RELATED"/>
    <property type="match status" value="1"/>
</dbReference>
<protein>
    <recommendedName>
        <fullName evidence="3">Gamma carbonic anhydrase</fullName>
    </recommendedName>
</protein>
<dbReference type="SUPFAM" id="SSF51161">
    <property type="entry name" value="Trimeric LpxA-like enzymes"/>
    <property type="match status" value="1"/>
</dbReference>
<dbReference type="EMBL" id="RRYP01003439">
    <property type="protein sequence ID" value="TNV83799.1"/>
    <property type="molecule type" value="Genomic_DNA"/>
</dbReference>
<evidence type="ECO:0008006" key="3">
    <source>
        <dbReference type="Google" id="ProtNLM"/>
    </source>
</evidence>
<dbReference type="Proteomes" id="UP000785679">
    <property type="component" value="Unassembled WGS sequence"/>
</dbReference>
<keyword evidence="2" id="KW-1185">Reference proteome</keyword>
<dbReference type="InterPro" id="IPR011004">
    <property type="entry name" value="Trimer_LpxA-like_sf"/>
</dbReference>
<gene>
    <name evidence="1" type="ORF">FGO68_gene14482</name>
</gene>
<dbReference type="Gene3D" id="2.160.10.10">
    <property type="entry name" value="Hexapeptide repeat proteins"/>
    <property type="match status" value="1"/>
</dbReference>